<organism evidence="1 2">
    <name type="scientific">Glomus cerebriforme</name>
    <dbReference type="NCBI Taxonomy" id="658196"/>
    <lineage>
        <taxon>Eukaryota</taxon>
        <taxon>Fungi</taxon>
        <taxon>Fungi incertae sedis</taxon>
        <taxon>Mucoromycota</taxon>
        <taxon>Glomeromycotina</taxon>
        <taxon>Glomeromycetes</taxon>
        <taxon>Glomerales</taxon>
        <taxon>Glomeraceae</taxon>
        <taxon>Glomus</taxon>
    </lineage>
</organism>
<dbReference type="AlphaFoldDB" id="A0A397S4P6"/>
<dbReference type="Proteomes" id="UP000265703">
    <property type="component" value="Unassembled WGS sequence"/>
</dbReference>
<sequence>MTEIIIDLRLQQEEMDLTGMERDEIIAEEKVQRWTAELRRRDAEFEHVINNIERLTEEQTIQQGNDMLRSRNVRERVQGIEQEWQRRTRLLFTNDQRMQVETAEEIIKQRDQYIQYVMKYEKTIQEDKYFLGKETK</sequence>
<name>A0A397S4P6_9GLOM</name>
<gene>
    <name evidence="1" type="ORF">C1645_840115</name>
</gene>
<keyword evidence="2" id="KW-1185">Reference proteome</keyword>
<reference evidence="1 2" key="1">
    <citation type="submission" date="2018-06" db="EMBL/GenBank/DDBJ databases">
        <title>Comparative genomics reveals the genomic features of Rhizophagus irregularis, R. cerebriforme, R. diaphanum and Gigaspora rosea, and their symbiotic lifestyle signature.</title>
        <authorList>
            <person name="Morin E."/>
            <person name="San Clemente H."/>
            <person name="Chen E.C.H."/>
            <person name="De La Providencia I."/>
            <person name="Hainaut M."/>
            <person name="Kuo A."/>
            <person name="Kohler A."/>
            <person name="Murat C."/>
            <person name="Tang N."/>
            <person name="Roy S."/>
            <person name="Loubradou J."/>
            <person name="Henrissat B."/>
            <person name="Grigoriev I.V."/>
            <person name="Corradi N."/>
            <person name="Roux C."/>
            <person name="Martin F.M."/>
        </authorList>
    </citation>
    <scope>NUCLEOTIDE SEQUENCE [LARGE SCALE GENOMIC DNA]</scope>
    <source>
        <strain evidence="1 2">DAOM 227022</strain>
    </source>
</reference>
<proteinExistence type="predicted"/>
<dbReference type="EMBL" id="QKYT01001182">
    <property type="protein sequence ID" value="RIA79696.1"/>
    <property type="molecule type" value="Genomic_DNA"/>
</dbReference>
<comment type="caution">
    <text evidence="1">The sequence shown here is derived from an EMBL/GenBank/DDBJ whole genome shotgun (WGS) entry which is preliminary data.</text>
</comment>
<protein>
    <submittedName>
        <fullName evidence="1">Uncharacterized protein</fullName>
    </submittedName>
</protein>
<evidence type="ECO:0000313" key="1">
    <source>
        <dbReference type="EMBL" id="RIA79696.1"/>
    </source>
</evidence>
<evidence type="ECO:0000313" key="2">
    <source>
        <dbReference type="Proteomes" id="UP000265703"/>
    </source>
</evidence>
<accession>A0A397S4P6</accession>